<keyword evidence="2" id="KW-1185">Reference proteome</keyword>
<accession>A0A074ZFQ1</accession>
<dbReference type="EMBL" id="KL596759">
    <property type="protein sequence ID" value="KER26018.1"/>
    <property type="molecule type" value="Genomic_DNA"/>
</dbReference>
<evidence type="ECO:0000313" key="2">
    <source>
        <dbReference type="Proteomes" id="UP000054324"/>
    </source>
</evidence>
<gene>
    <name evidence="1" type="ORF">T265_06652</name>
</gene>
<name>A0A074ZFQ1_OPIVI</name>
<dbReference type="CTD" id="20320831"/>
<organism evidence="1 2">
    <name type="scientific">Opisthorchis viverrini</name>
    <name type="common">Southeast Asian liver fluke</name>
    <dbReference type="NCBI Taxonomy" id="6198"/>
    <lineage>
        <taxon>Eukaryota</taxon>
        <taxon>Metazoa</taxon>
        <taxon>Spiralia</taxon>
        <taxon>Lophotrochozoa</taxon>
        <taxon>Platyhelminthes</taxon>
        <taxon>Trematoda</taxon>
        <taxon>Digenea</taxon>
        <taxon>Opisthorchiida</taxon>
        <taxon>Opisthorchiata</taxon>
        <taxon>Opisthorchiidae</taxon>
        <taxon>Opisthorchis</taxon>
    </lineage>
</organism>
<sequence length="194" mass="22118">MAPTRRRYTEDVLIIGVSEALVRAGGDIASVMLRLRWLGHVLRMPEDRLPRRALFVQPSRAEATEVDIGWVIAASLDGDSEAPITNGERHWRKRPNHAVSGAHASKLSPQCVATQFPNKLDMLSSPRLGYMFYSPSSEGVKLVINTYLFFTFDENFFKKFVKDLLRLHFSQVNWNNGCDIGMHEISDEDRNLWN</sequence>
<dbReference type="Proteomes" id="UP000054324">
    <property type="component" value="Unassembled WGS sequence"/>
</dbReference>
<dbReference type="RefSeq" id="XP_009170236.1">
    <property type="nucleotide sequence ID" value="XM_009171972.1"/>
</dbReference>
<protein>
    <submittedName>
        <fullName evidence="1">Uncharacterized protein</fullName>
    </submittedName>
</protein>
<dbReference type="GeneID" id="20320831"/>
<evidence type="ECO:0000313" key="1">
    <source>
        <dbReference type="EMBL" id="KER26018.1"/>
    </source>
</evidence>
<dbReference type="AlphaFoldDB" id="A0A074ZFQ1"/>
<proteinExistence type="predicted"/>
<reference evidence="1 2" key="1">
    <citation type="submission" date="2013-11" db="EMBL/GenBank/DDBJ databases">
        <title>Opisthorchis viverrini - life in the bile duct.</title>
        <authorList>
            <person name="Young N.D."/>
            <person name="Nagarajan N."/>
            <person name="Lin S.J."/>
            <person name="Korhonen P.K."/>
            <person name="Jex A.R."/>
            <person name="Hall R.S."/>
            <person name="Safavi-Hemami H."/>
            <person name="Kaewkong W."/>
            <person name="Bertrand D."/>
            <person name="Gao S."/>
            <person name="Seet Q."/>
            <person name="Wongkham S."/>
            <person name="Teh B.T."/>
            <person name="Wongkham C."/>
            <person name="Intapan P.M."/>
            <person name="Maleewong W."/>
            <person name="Yang X."/>
            <person name="Hu M."/>
            <person name="Wang Z."/>
            <person name="Hofmann A."/>
            <person name="Sternberg P.W."/>
            <person name="Tan P."/>
            <person name="Wang J."/>
            <person name="Gasser R.B."/>
        </authorList>
    </citation>
    <scope>NUCLEOTIDE SEQUENCE [LARGE SCALE GENOMIC DNA]</scope>
</reference>
<dbReference type="KEGG" id="ovi:T265_06652"/>